<sequence>MARQIDYKNRTLFIDDAQPTFWDKFCKGLWEPETLSLIDDLLAPDTTFIDIGAWVGPTSLWASFTAKRVIALEADPVALSQFRSNLLANPTLADHIEVIAKALYPKNEPVFMRANRKPGDSMSSILLASQPQPEKPVWQVQPITPSEVLALMEPDEDIILKMDIEGGEYSLLSEIVPLLLQTRAFLISFHRQVAEQTLGWTRQKSIEVEEQFMKNLQPTFTVTPIGDKHTNSSTFEVLFVRK</sequence>
<dbReference type="EMBL" id="JBBYXI010000002">
    <property type="protein sequence ID" value="MEN3930595.1"/>
    <property type="molecule type" value="Genomic_DNA"/>
</dbReference>
<gene>
    <name evidence="1" type="ORF">WJT86_05895</name>
</gene>
<dbReference type="NCBIfam" id="TIGR01444">
    <property type="entry name" value="fkbM_fam"/>
    <property type="match status" value="1"/>
</dbReference>
<dbReference type="RefSeq" id="WP_346336598.1">
    <property type="nucleotide sequence ID" value="NZ_JBBYXI010000002.1"/>
</dbReference>
<dbReference type="GO" id="GO:0008168">
    <property type="term" value="F:methyltransferase activity"/>
    <property type="evidence" value="ECO:0007669"/>
    <property type="project" value="UniProtKB-KW"/>
</dbReference>
<keyword evidence="2" id="KW-1185">Reference proteome</keyword>
<dbReference type="SUPFAM" id="SSF53335">
    <property type="entry name" value="S-adenosyl-L-methionine-dependent methyltransferases"/>
    <property type="match status" value="1"/>
</dbReference>
<comment type="caution">
    <text evidence="1">The sequence shown here is derived from an EMBL/GenBank/DDBJ whole genome shotgun (WGS) entry which is preliminary data.</text>
</comment>
<dbReference type="PANTHER" id="PTHR34203:SF15">
    <property type="entry name" value="SLL1173 PROTEIN"/>
    <property type="match status" value="1"/>
</dbReference>
<keyword evidence="1" id="KW-0808">Transferase</keyword>
<dbReference type="Gene3D" id="3.40.50.150">
    <property type="entry name" value="Vaccinia Virus protein VP39"/>
    <property type="match status" value="1"/>
</dbReference>
<accession>A0ABV0BIT2</accession>
<proteinExistence type="predicted"/>
<name>A0ABV0BIT2_9HYPH</name>
<evidence type="ECO:0000313" key="2">
    <source>
        <dbReference type="Proteomes" id="UP001418637"/>
    </source>
</evidence>
<reference evidence="1 2" key="1">
    <citation type="submission" date="2024-04" db="EMBL/GenBank/DDBJ databases">
        <title>A novel species isolated from cricket.</title>
        <authorList>
            <person name="Wang H.-C."/>
        </authorList>
    </citation>
    <scope>NUCLEOTIDE SEQUENCE [LARGE SCALE GENOMIC DNA]</scope>
    <source>
        <strain evidence="1 2">WL0021</strain>
    </source>
</reference>
<dbReference type="InterPro" id="IPR006342">
    <property type="entry name" value="FkbM_mtfrase"/>
</dbReference>
<dbReference type="Proteomes" id="UP001418637">
    <property type="component" value="Unassembled WGS sequence"/>
</dbReference>
<dbReference type="GO" id="GO:0032259">
    <property type="term" value="P:methylation"/>
    <property type="evidence" value="ECO:0007669"/>
    <property type="project" value="UniProtKB-KW"/>
</dbReference>
<evidence type="ECO:0000313" key="1">
    <source>
        <dbReference type="EMBL" id="MEN3930595.1"/>
    </source>
</evidence>
<protein>
    <submittedName>
        <fullName evidence="1">FkbM family methyltransferase</fullName>
    </submittedName>
</protein>
<dbReference type="PANTHER" id="PTHR34203">
    <property type="entry name" value="METHYLTRANSFERASE, FKBM FAMILY PROTEIN"/>
    <property type="match status" value="1"/>
</dbReference>
<keyword evidence="1" id="KW-0489">Methyltransferase</keyword>
<dbReference type="InterPro" id="IPR029063">
    <property type="entry name" value="SAM-dependent_MTases_sf"/>
</dbReference>
<organism evidence="1 2">
    <name type="scientific">Hohaiivirga grylli</name>
    <dbReference type="NCBI Taxonomy" id="3133970"/>
    <lineage>
        <taxon>Bacteria</taxon>
        <taxon>Pseudomonadati</taxon>
        <taxon>Pseudomonadota</taxon>
        <taxon>Alphaproteobacteria</taxon>
        <taxon>Hyphomicrobiales</taxon>
        <taxon>Methylobacteriaceae</taxon>
        <taxon>Hohaiivirga</taxon>
    </lineage>
</organism>
<dbReference type="InterPro" id="IPR052514">
    <property type="entry name" value="SAM-dependent_MTase"/>
</dbReference>